<proteinExistence type="predicted"/>
<evidence type="ECO:0000256" key="2">
    <source>
        <dbReference type="SAM" id="SignalP"/>
    </source>
</evidence>
<evidence type="ECO:0000313" key="3">
    <source>
        <dbReference type="EMBL" id="KAK0413615.1"/>
    </source>
</evidence>
<evidence type="ECO:0000313" key="4">
    <source>
        <dbReference type="Proteomes" id="UP001175271"/>
    </source>
</evidence>
<name>A0AA39LY58_9BILA</name>
<feature type="signal peptide" evidence="2">
    <location>
        <begin position="1"/>
        <end position="19"/>
    </location>
</feature>
<evidence type="ECO:0000256" key="1">
    <source>
        <dbReference type="SAM" id="MobiDB-lite"/>
    </source>
</evidence>
<feature type="compositionally biased region" description="Basic residues" evidence="1">
    <location>
        <begin position="104"/>
        <end position="115"/>
    </location>
</feature>
<organism evidence="3 4">
    <name type="scientific">Steinernema hermaphroditum</name>
    <dbReference type="NCBI Taxonomy" id="289476"/>
    <lineage>
        <taxon>Eukaryota</taxon>
        <taxon>Metazoa</taxon>
        <taxon>Ecdysozoa</taxon>
        <taxon>Nematoda</taxon>
        <taxon>Chromadorea</taxon>
        <taxon>Rhabditida</taxon>
        <taxon>Tylenchina</taxon>
        <taxon>Panagrolaimomorpha</taxon>
        <taxon>Strongyloidoidea</taxon>
        <taxon>Steinernematidae</taxon>
        <taxon>Steinernema</taxon>
    </lineage>
</organism>
<reference evidence="3" key="1">
    <citation type="submission" date="2023-06" db="EMBL/GenBank/DDBJ databases">
        <title>Genomic analysis of the entomopathogenic nematode Steinernema hermaphroditum.</title>
        <authorList>
            <person name="Schwarz E.M."/>
            <person name="Heppert J.K."/>
            <person name="Baniya A."/>
            <person name="Schwartz H.T."/>
            <person name="Tan C.-H."/>
            <person name="Antoshechkin I."/>
            <person name="Sternberg P.W."/>
            <person name="Goodrich-Blair H."/>
            <person name="Dillman A.R."/>
        </authorList>
    </citation>
    <scope>NUCLEOTIDE SEQUENCE</scope>
    <source>
        <strain evidence="3">PS9179</strain>
        <tissue evidence="3">Whole animal</tissue>
    </source>
</reference>
<feature type="compositionally biased region" description="Polar residues" evidence="1">
    <location>
        <begin position="168"/>
        <end position="187"/>
    </location>
</feature>
<gene>
    <name evidence="3" type="ORF">QR680_006904</name>
</gene>
<protein>
    <submittedName>
        <fullName evidence="3">Uncharacterized protein</fullName>
    </submittedName>
</protein>
<dbReference type="Proteomes" id="UP001175271">
    <property type="component" value="Unassembled WGS sequence"/>
</dbReference>
<keyword evidence="2" id="KW-0732">Signal</keyword>
<feature type="chain" id="PRO_5041222228" evidence="2">
    <location>
        <begin position="20"/>
        <end position="231"/>
    </location>
</feature>
<sequence length="231" mass="24798">MMFQICSLLFPFFFLPSAALYTVVLCTNKKPTASDASTTVSKRKRALTEPSSVSKHRAVPEDVSMPSKKKKKAAEASAASKKKKTTEASAASKKKKVTEASAASKKKPAPNKRHTAVQAASVKASKAHEQELAETYTCLESTTKDAQSWLSSGVSKGTIPTAEGGASTVVTETAPSAAKSQPTTSPISEEKKKPMLDLHNCRTEEMFPDAQFTPCRKEDEGNKTITGIYHV</sequence>
<comment type="caution">
    <text evidence="3">The sequence shown here is derived from an EMBL/GenBank/DDBJ whole genome shotgun (WGS) entry which is preliminary data.</text>
</comment>
<keyword evidence="4" id="KW-1185">Reference proteome</keyword>
<accession>A0AA39LY58</accession>
<dbReference type="EMBL" id="JAUCMV010000003">
    <property type="protein sequence ID" value="KAK0413615.1"/>
    <property type="molecule type" value="Genomic_DNA"/>
</dbReference>
<dbReference type="AlphaFoldDB" id="A0AA39LY58"/>
<feature type="region of interest" description="Disordered" evidence="1">
    <location>
        <begin position="32"/>
        <end position="124"/>
    </location>
</feature>
<feature type="region of interest" description="Disordered" evidence="1">
    <location>
        <begin position="158"/>
        <end position="194"/>
    </location>
</feature>